<gene>
    <name evidence="5" type="ORF">QYS47_32815</name>
</gene>
<keyword evidence="2" id="KW-0813">Transport</keyword>
<dbReference type="SUPFAM" id="SSF49464">
    <property type="entry name" value="Carboxypeptidase regulatory domain-like"/>
    <property type="match status" value="1"/>
</dbReference>
<dbReference type="GO" id="GO:0015344">
    <property type="term" value="F:siderophore uptake transmembrane transporter activity"/>
    <property type="evidence" value="ECO:0007669"/>
    <property type="project" value="TreeGrafter"/>
</dbReference>
<dbReference type="EMBL" id="CP129968">
    <property type="protein sequence ID" value="WNB17069.1"/>
    <property type="molecule type" value="Genomic_DNA"/>
</dbReference>
<dbReference type="InterPro" id="IPR039426">
    <property type="entry name" value="TonB-dep_rcpt-like"/>
</dbReference>
<protein>
    <submittedName>
        <fullName evidence="5">TonB-dependent receptor</fullName>
    </submittedName>
</protein>
<organism evidence="5">
    <name type="scientific">Marivirga arenosa</name>
    <dbReference type="NCBI Taxonomy" id="3059076"/>
    <lineage>
        <taxon>Bacteria</taxon>
        <taxon>Pseudomonadati</taxon>
        <taxon>Bacteroidota</taxon>
        <taxon>Cytophagia</taxon>
        <taxon>Cytophagales</taxon>
        <taxon>Marivirgaceae</taxon>
        <taxon>Marivirga</taxon>
    </lineage>
</organism>
<keyword evidence="1 3" id="KW-0732">Signal</keyword>
<feature type="chain" id="PRO_5041295058" evidence="3">
    <location>
        <begin position="20"/>
        <end position="1029"/>
    </location>
</feature>
<name>A0AA51ZUU6_9BACT</name>
<dbReference type="PROSITE" id="PS52016">
    <property type="entry name" value="TONB_DEPENDENT_REC_3"/>
    <property type="match status" value="1"/>
</dbReference>
<dbReference type="SUPFAM" id="SSF56935">
    <property type="entry name" value="Porins"/>
    <property type="match status" value="1"/>
</dbReference>
<dbReference type="InterPro" id="IPR023996">
    <property type="entry name" value="TonB-dep_OMP_SusC/RagA"/>
</dbReference>
<comment type="subcellular location">
    <subcellularLocation>
        <location evidence="2">Cell outer membrane</location>
        <topology evidence="2">Multi-pass membrane protein</topology>
    </subcellularLocation>
</comment>
<feature type="signal peptide" evidence="3">
    <location>
        <begin position="1"/>
        <end position="19"/>
    </location>
</feature>
<dbReference type="InterPro" id="IPR012910">
    <property type="entry name" value="Plug_dom"/>
</dbReference>
<dbReference type="Pfam" id="PF07715">
    <property type="entry name" value="Plug"/>
    <property type="match status" value="1"/>
</dbReference>
<proteinExistence type="inferred from homology"/>
<evidence type="ECO:0000256" key="1">
    <source>
        <dbReference type="ARBA" id="ARBA00022729"/>
    </source>
</evidence>
<dbReference type="InterPro" id="IPR023997">
    <property type="entry name" value="TonB-dep_OMP_SusC/RagA_CS"/>
</dbReference>
<dbReference type="AlphaFoldDB" id="A0AA51ZUU6"/>
<feature type="domain" description="TonB-dependent receptor plug" evidence="4">
    <location>
        <begin position="112"/>
        <end position="218"/>
    </location>
</feature>
<dbReference type="KEGG" id="marp:QYS47_32815"/>
<dbReference type="PANTHER" id="PTHR30069:SF29">
    <property type="entry name" value="HEMOGLOBIN AND HEMOGLOBIN-HAPTOGLOBIN-BINDING PROTEIN 1-RELATED"/>
    <property type="match status" value="1"/>
</dbReference>
<dbReference type="InterPro" id="IPR008969">
    <property type="entry name" value="CarboxyPept-like_regulatory"/>
</dbReference>
<evidence type="ECO:0000256" key="3">
    <source>
        <dbReference type="SAM" id="SignalP"/>
    </source>
</evidence>
<sequence>MKHILTLITILFYSAILSAQDRVISGKVTDENNEPLPGVNIMIVGTSTGTTTDLTGNYKLSVDGEAQLRFSFIGYSPIFEKINNRSVINVKMIPDFEALSEVVVVGYGTSTKKELTGATAQVKAEKITERKVPRLDQALQGAVAGVNISTNSGSPGGSSNIRIRGISTNGDNNPLILVDGVIYDQAGLNALNPNDIKSVNILKDATAGIYGVRAANGVVLIETKQGSKDKKPTLSFDSYYGVQQTAKKLDLLNAREYAVIKNEAFTANGQSLPFANSQLGEGTDWQDAVFGDAPIQNYNLSVSGGNSNSTYNIGASYFGQQGIVGAEKANFERYNARLNFTTDFTEKLKFINVLLFTHEISSGLPENGIGSVLYNTVNAYPTEPLFTDDRYSYLEEVADIINPLAQMENSFNETLVNKITGKQEISYDIDDHFTVNGRLGYNYSIVDFKGFNPLTWYGPGKFANTASNENLDPVIIQVGEVDGGIQLERGASVTEARTTYLDYILEGFVNYERKFNEIHTVKGTLGISYNEESFSALNGTAFNIPNNDIDLADIKTNLAANGYLNNVGSDQGFQRLSSQFLRAEYDYSKRYLISGILRRDGSTRFGPNNRIGYFGSISGAWVISDEEFYNFSAIEFIKLRASFGIVGNDKILPFGYRGLLTGEGVYAFNDVLVNGAAIGRAANPDLKWETTQQTNIGVDMSVFNALEVTANYFIKDTKDLLFQPPAPAILGTYGAGGQSPIINGGDVRNSGVELELDYSKNVSDDFRFGIGFNVTYLKNEVLSVPEGLEFQNGASFGVGGGIATRLEPGFPIGYFIGYETDGIFQNQAEIDAAPEQRNAQPGDLRFVDQDGDGVIDFGGDTDRTQIGSPLPDFTMGLNLSTSFKGFDISANVFAALGQEIIRNYERQQPYANQLDYVLERWTRPGSSNTVPRVTTGLTQNTVFSDFFVEDGSFVRLRNLQLGYTLPQAWTNPAKISNVRLYLSANNLLTITKYMGFDPDVGSPSPFSAGIDNGIYPQARVIMGGVSLNF</sequence>
<evidence type="ECO:0000313" key="5">
    <source>
        <dbReference type="EMBL" id="WNB17069.1"/>
    </source>
</evidence>
<dbReference type="Pfam" id="PF13715">
    <property type="entry name" value="CarbopepD_reg_2"/>
    <property type="match status" value="1"/>
</dbReference>
<keyword evidence="2" id="KW-0472">Membrane</keyword>
<reference evidence="5" key="1">
    <citation type="submission" date="2023-08" db="EMBL/GenBank/DDBJ databases">
        <title>Comparative genomics and taxonomic characterization of three novel marine species of genus Marivirga.</title>
        <authorList>
            <person name="Muhammad N."/>
            <person name="Kim S.-G."/>
        </authorList>
    </citation>
    <scope>NUCLEOTIDE SEQUENCE</scope>
    <source>
        <strain evidence="5">BKB1-2</strain>
    </source>
</reference>
<comment type="similarity">
    <text evidence="2">Belongs to the TonB-dependent receptor family.</text>
</comment>
<dbReference type="NCBIfam" id="TIGR04056">
    <property type="entry name" value="OMP_RagA_SusC"/>
    <property type="match status" value="1"/>
</dbReference>
<keyword evidence="5" id="KW-0675">Receptor</keyword>
<dbReference type="InterPro" id="IPR037066">
    <property type="entry name" value="Plug_dom_sf"/>
</dbReference>
<accession>A0AA51ZUU6</accession>
<dbReference type="PANTHER" id="PTHR30069">
    <property type="entry name" value="TONB-DEPENDENT OUTER MEMBRANE RECEPTOR"/>
    <property type="match status" value="1"/>
</dbReference>
<dbReference type="Proteomes" id="UP001232019">
    <property type="component" value="Chromosome"/>
</dbReference>
<keyword evidence="2" id="KW-0998">Cell outer membrane</keyword>
<evidence type="ECO:0000256" key="2">
    <source>
        <dbReference type="PROSITE-ProRule" id="PRU01360"/>
    </source>
</evidence>
<dbReference type="GO" id="GO:0009279">
    <property type="term" value="C:cell outer membrane"/>
    <property type="evidence" value="ECO:0007669"/>
    <property type="project" value="UniProtKB-SubCell"/>
</dbReference>
<dbReference type="NCBIfam" id="TIGR04057">
    <property type="entry name" value="SusC_RagA_signa"/>
    <property type="match status" value="1"/>
</dbReference>
<dbReference type="RefSeq" id="WP_322346282.1">
    <property type="nucleotide sequence ID" value="NZ_CP129968.2"/>
</dbReference>
<evidence type="ECO:0000259" key="4">
    <source>
        <dbReference type="Pfam" id="PF07715"/>
    </source>
</evidence>
<keyword evidence="2" id="KW-0812">Transmembrane</keyword>
<dbReference type="Gene3D" id="2.170.130.10">
    <property type="entry name" value="TonB-dependent receptor, plug domain"/>
    <property type="match status" value="1"/>
</dbReference>
<keyword evidence="2" id="KW-1134">Transmembrane beta strand</keyword>
<dbReference type="GO" id="GO:0044718">
    <property type="term" value="P:siderophore transmembrane transport"/>
    <property type="evidence" value="ECO:0007669"/>
    <property type="project" value="TreeGrafter"/>
</dbReference>
<dbReference type="Gene3D" id="2.60.40.1120">
    <property type="entry name" value="Carboxypeptidase-like, regulatory domain"/>
    <property type="match status" value="1"/>
</dbReference>